<dbReference type="PANTHER" id="PTHR46965">
    <property type="entry name" value="BTB/POZ DOMAIN-CONTAINING PROTEIN 19"/>
    <property type="match status" value="1"/>
</dbReference>
<evidence type="ECO:0000313" key="3">
    <source>
        <dbReference type="Proteomes" id="UP001146793"/>
    </source>
</evidence>
<dbReference type="InterPro" id="IPR011333">
    <property type="entry name" value="SKP1/BTB/POZ_sf"/>
</dbReference>
<proteinExistence type="predicted"/>
<comment type="caution">
    <text evidence="2">The sequence shown here is derived from an EMBL/GenBank/DDBJ whole genome shotgun (WGS) entry which is preliminary data.</text>
</comment>
<dbReference type="EMBL" id="JANTQA010000036">
    <property type="protein sequence ID" value="KAJ3436182.1"/>
    <property type="molecule type" value="Genomic_DNA"/>
</dbReference>
<dbReference type="Proteomes" id="UP001146793">
    <property type="component" value="Unassembled WGS sequence"/>
</dbReference>
<evidence type="ECO:0000313" key="2">
    <source>
        <dbReference type="EMBL" id="KAJ3436182.1"/>
    </source>
</evidence>
<dbReference type="InterPro" id="IPR042846">
    <property type="entry name" value="BTBD19"/>
</dbReference>
<name>A0AAV7Z293_9EUKA</name>
<accession>A0AAV7Z293</accession>
<organism evidence="2 3">
    <name type="scientific">Anaeramoeba flamelloides</name>
    <dbReference type="NCBI Taxonomy" id="1746091"/>
    <lineage>
        <taxon>Eukaryota</taxon>
        <taxon>Metamonada</taxon>
        <taxon>Anaeramoebidae</taxon>
        <taxon>Anaeramoeba</taxon>
    </lineage>
</organism>
<gene>
    <name evidence="2" type="ORF">M0812_18235</name>
</gene>
<sequence length="228" mass="26938">MLNLEQVNLRLLKTGKLSDLKFIIGKNKKEIKAHKLILGTSSQYWKSQLYKNEQLGRTNEGIDILIPSIEPKIFKRFLEYYYTRKPKLNETNIFQVFSATYVIKELQFRNFCLNYISNNSKQLLSKAEIFNVLKENVAQDLLEKCVWPNGLMILLYRRLLERAKFLSSKNQQETQTQPNNLSQFVKNLVPFIKIFQIPEKYYPEIDSGRLFSKKFTGLTQNQVRELQN</sequence>
<dbReference type="Pfam" id="PF00651">
    <property type="entry name" value="BTB"/>
    <property type="match status" value="1"/>
</dbReference>
<dbReference type="SMART" id="SM00225">
    <property type="entry name" value="BTB"/>
    <property type="match status" value="1"/>
</dbReference>
<reference evidence="2" key="1">
    <citation type="submission" date="2022-08" db="EMBL/GenBank/DDBJ databases">
        <title>Novel sulphate-reducing endosymbionts in the free-living metamonad Anaeramoeba.</title>
        <authorList>
            <person name="Jerlstrom-Hultqvist J."/>
            <person name="Cepicka I."/>
            <person name="Gallot-Lavallee L."/>
            <person name="Salas-Leiva D."/>
            <person name="Curtis B.A."/>
            <person name="Zahonova K."/>
            <person name="Pipaliya S."/>
            <person name="Dacks J."/>
            <person name="Roger A.J."/>
        </authorList>
    </citation>
    <scope>NUCLEOTIDE SEQUENCE</scope>
    <source>
        <strain evidence="2">Busselton2</strain>
    </source>
</reference>
<dbReference type="Gene3D" id="3.30.710.10">
    <property type="entry name" value="Potassium Channel Kv1.1, Chain A"/>
    <property type="match status" value="1"/>
</dbReference>
<dbReference type="PROSITE" id="PS50097">
    <property type="entry name" value="BTB"/>
    <property type="match status" value="1"/>
</dbReference>
<protein>
    <submittedName>
        <fullName evidence="2">Btb (Poz) domain-containing 2a-related</fullName>
    </submittedName>
</protein>
<dbReference type="SUPFAM" id="SSF54695">
    <property type="entry name" value="POZ domain"/>
    <property type="match status" value="1"/>
</dbReference>
<dbReference type="InterPro" id="IPR000210">
    <property type="entry name" value="BTB/POZ_dom"/>
</dbReference>
<evidence type="ECO:0000259" key="1">
    <source>
        <dbReference type="PROSITE" id="PS50097"/>
    </source>
</evidence>
<feature type="domain" description="BTB" evidence="1">
    <location>
        <begin position="18"/>
        <end position="90"/>
    </location>
</feature>
<dbReference type="AlphaFoldDB" id="A0AAV7Z293"/>
<dbReference type="PANTHER" id="PTHR46965:SF1">
    <property type="entry name" value="BTB_POZ DOMAIN-CONTAINING PROTEIN 19"/>
    <property type="match status" value="1"/>
</dbReference>